<dbReference type="EMBL" id="GG738927">
    <property type="protein sequence ID" value="EFC36658.1"/>
    <property type="molecule type" value="Genomic_DNA"/>
</dbReference>
<feature type="transmembrane region" description="Helical" evidence="1">
    <location>
        <begin position="12"/>
        <end position="33"/>
    </location>
</feature>
<gene>
    <name evidence="2" type="ORF">NAEGRDRAFT_75670</name>
</gene>
<evidence type="ECO:0000313" key="2">
    <source>
        <dbReference type="EMBL" id="EFC36658.1"/>
    </source>
</evidence>
<keyword evidence="1" id="KW-1133">Transmembrane helix</keyword>
<proteinExistence type="predicted"/>
<dbReference type="GeneID" id="8860772"/>
<keyword evidence="1" id="KW-0472">Membrane</keyword>
<dbReference type="AlphaFoldDB" id="D2W2Q2"/>
<reference evidence="2 3" key="1">
    <citation type="journal article" date="2010" name="Cell">
        <title>The genome of Naegleria gruberi illuminates early eukaryotic versatility.</title>
        <authorList>
            <person name="Fritz-Laylin L.K."/>
            <person name="Prochnik S.E."/>
            <person name="Ginger M.L."/>
            <person name="Dacks J.B."/>
            <person name="Carpenter M.L."/>
            <person name="Field M.C."/>
            <person name="Kuo A."/>
            <person name="Paredez A."/>
            <person name="Chapman J."/>
            <person name="Pham J."/>
            <person name="Shu S."/>
            <person name="Neupane R."/>
            <person name="Cipriano M."/>
            <person name="Mancuso J."/>
            <person name="Tu H."/>
            <person name="Salamov A."/>
            <person name="Lindquist E."/>
            <person name="Shapiro H."/>
            <person name="Lucas S."/>
            <person name="Grigoriev I.V."/>
            <person name="Cande W.Z."/>
            <person name="Fulton C."/>
            <person name="Rokhsar D.S."/>
            <person name="Dawson S.C."/>
        </authorList>
    </citation>
    <scope>NUCLEOTIDE SEQUENCE [LARGE SCALE GENOMIC DNA]</scope>
    <source>
        <strain evidence="2 3">NEG-M</strain>
    </source>
</reference>
<name>D2W2Q2_NAEGR</name>
<accession>D2W2Q2</accession>
<evidence type="ECO:0000313" key="3">
    <source>
        <dbReference type="Proteomes" id="UP000006671"/>
    </source>
</evidence>
<dbReference type="VEuPathDB" id="AmoebaDB:NAEGRDRAFT_75670"/>
<sequence>MTLHARSYTPSGGVATSSFVIAIIIIATMFLLIHSSNALKCYSGSFTGSITPITLQNNLTQVSISASGNVCYSYKVAMNGVLNVFGEMSSSECSATKSKGSPYFDVACCAVSDLCNTGATSGVVAVPTMSSSLMMFVGLIVWCCCLTF</sequence>
<dbReference type="InParanoid" id="D2W2Q2"/>
<dbReference type="RefSeq" id="XP_002669402.1">
    <property type="nucleotide sequence ID" value="XM_002669356.1"/>
</dbReference>
<dbReference type="Proteomes" id="UP000006671">
    <property type="component" value="Unassembled WGS sequence"/>
</dbReference>
<organism evidence="3">
    <name type="scientific">Naegleria gruberi</name>
    <name type="common">Amoeba</name>
    <dbReference type="NCBI Taxonomy" id="5762"/>
    <lineage>
        <taxon>Eukaryota</taxon>
        <taxon>Discoba</taxon>
        <taxon>Heterolobosea</taxon>
        <taxon>Tetramitia</taxon>
        <taxon>Eutetramitia</taxon>
        <taxon>Vahlkampfiidae</taxon>
        <taxon>Naegleria</taxon>
    </lineage>
</organism>
<keyword evidence="1" id="KW-0812">Transmembrane</keyword>
<keyword evidence="3" id="KW-1185">Reference proteome</keyword>
<evidence type="ECO:0000256" key="1">
    <source>
        <dbReference type="SAM" id="Phobius"/>
    </source>
</evidence>
<protein>
    <submittedName>
        <fullName evidence="2">Predicted protein</fullName>
    </submittedName>
</protein>
<dbReference type="KEGG" id="ngr:NAEGRDRAFT_75670"/>